<sequence length="66" mass="6902">MLGVTLHVAQNTGGRHSTIEGLTARQAGYGLSLTIRAWIETHFEWLKAAVGEVARAGLLTAEGAAA</sequence>
<protein>
    <submittedName>
        <fullName evidence="1">Uncharacterized protein</fullName>
    </submittedName>
</protein>
<name>A0ABX5M081_9GAMM</name>
<gene>
    <name evidence="1" type="ORF">WH50_05390</name>
</gene>
<keyword evidence="2" id="KW-1185">Reference proteome</keyword>
<dbReference type="EMBL" id="LAPT01000021">
    <property type="protein sequence ID" value="PXF32337.1"/>
    <property type="molecule type" value="Genomic_DNA"/>
</dbReference>
<reference evidence="1 2" key="1">
    <citation type="submission" date="2015-03" db="EMBL/GenBank/DDBJ databases">
        <authorList>
            <person name="Krishnan R."/>
            <person name="Midha S."/>
            <person name="Patil P.B."/>
            <person name="Rameshkumar N."/>
        </authorList>
    </citation>
    <scope>NUCLEOTIDE SEQUENCE [LARGE SCALE GENOMIC DNA]</scope>
    <source>
        <strain evidence="1 2">L1E11</strain>
    </source>
</reference>
<organism evidence="1 2">
    <name type="scientific">Pokkaliibacter plantistimulans</name>
    <dbReference type="NCBI Taxonomy" id="1635171"/>
    <lineage>
        <taxon>Bacteria</taxon>
        <taxon>Pseudomonadati</taxon>
        <taxon>Pseudomonadota</taxon>
        <taxon>Gammaproteobacteria</taxon>
        <taxon>Oceanospirillales</taxon>
        <taxon>Balneatrichaceae</taxon>
        <taxon>Pokkaliibacter</taxon>
    </lineage>
</organism>
<evidence type="ECO:0000313" key="2">
    <source>
        <dbReference type="Proteomes" id="UP000248090"/>
    </source>
</evidence>
<comment type="caution">
    <text evidence="1">The sequence shown here is derived from an EMBL/GenBank/DDBJ whole genome shotgun (WGS) entry which is preliminary data.</text>
</comment>
<dbReference type="Proteomes" id="UP000248090">
    <property type="component" value="Unassembled WGS sequence"/>
</dbReference>
<accession>A0ABX5M081</accession>
<evidence type="ECO:0000313" key="1">
    <source>
        <dbReference type="EMBL" id="PXF32337.1"/>
    </source>
</evidence>
<proteinExistence type="predicted"/>